<feature type="binding site" evidence="4">
    <location>
        <position position="197"/>
    </location>
    <ligand>
        <name>S-adenosyl-L-methionine</name>
        <dbReference type="ChEBI" id="CHEBI:59789"/>
    </ligand>
</feature>
<accession>A0AAV4EZG0</accession>
<dbReference type="Proteomes" id="UP000762676">
    <property type="component" value="Unassembled WGS sequence"/>
</dbReference>
<dbReference type="GO" id="GO:0008168">
    <property type="term" value="F:methyltransferase activity"/>
    <property type="evidence" value="ECO:0007669"/>
    <property type="project" value="UniProtKB-UniRule"/>
</dbReference>
<comment type="similarity">
    <text evidence="4">Belongs to the BMT2 family.</text>
</comment>
<keyword evidence="2 4" id="KW-0808">Transferase</keyword>
<keyword evidence="3 4" id="KW-0949">S-adenosyl-L-methionine</keyword>
<dbReference type="GO" id="GO:1904262">
    <property type="term" value="P:negative regulation of TORC1 signaling"/>
    <property type="evidence" value="ECO:0007669"/>
    <property type="project" value="TreeGrafter"/>
</dbReference>
<gene>
    <name evidence="5" type="ORF">ElyMa_001968200</name>
</gene>
<dbReference type="GO" id="GO:0032259">
    <property type="term" value="P:methylation"/>
    <property type="evidence" value="ECO:0007669"/>
    <property type="project" value="UniProtKB-KW"/>
</dbReference>
<proteinExistence type="inferred from homology"/>
<dbReference type="EMBL" id="BMAT01004014">
    <property type="protein sequence ID" value="GFR66342.1"/>
    <property type="molecule type" value="Genomic_DNA"/>
</dbReference>
<dbReference type="PANTHER" id="PTHR21008">
    <property type="entry name" value="S-ADENOSYLMETHIONINE SENSOR UPSTREAM OF MTORC1-RELATED"/>
    <property type="match status" value="1"/>
</dbReference>
<dbReference type="InterPro" id="IPR021867">
    <property type="entry name" value="Bmt2/SAMTOR"/>
</dbReference>
<evidence type="ECO:0000256" key="3">
    <source>
        <dbReference type="ARBA" id="ARBA00022691"/>
    </source>
</evidence>
<dbReference type="AlphaFoldDB" id="A0AAV4EZG0"/>
<comment type="function">
    <text evidence="4">S-adenosyl-L-methionine-binding protein that acts as an inhibitor of mTORC1 signaling. Acts as a sensor of S-adenosyl-L-methionine to signal methionine sufficiency to mTORC1. Probably also acts as a S-adenosyl-L-methionine-dependent methyltransferase.</text>
</comment>
<dbReference type="EC" id="2.1.1.-" evidence="4"/>
<dbReference type="SUPFAM" id="SSF53335">
    <property type="entry name" value="S-adenosyl-L-methionine-dependent methyltransferases"/>
    <property type="match status" value="1"/>
</dbReference>
<evidence type="ECO:0000256" key="1">
    <source>
        <dbReference type="ARBA" id="ARBA00022603"/>
    </source>
</evidence>
<evidence type="ECO:0000313" key="5">
    <source>
        <dbReference type="EMBL" id="GFR66342.1"/>
    </source>
</evidence>
<dbReference type="PANTHER" id="PTHR21008:SF0">
    <property type="entry name" value="S-ADENOSYLMETHIONINE SENSOR UPSTREAM OF MTORC1"/>
    <property type="match status" value="1"/>
</dbReference>
<protein>
    <recommendedName>
        <fullName evidence="4">S-adenosylmethionine sensor upstream of mTORC1</fullName>
    </recommendedName>
    <alternativeName>
        <fullName evidence="4">Probable methyltransferase BMT2 homolog</fullName>
        <ecNumber evidence="4">2.1.1.-</ecNumber>
    </alternativeName>
</protein>
<keyword evidence="6" id="KW-1185">Reference proteome</keyword>
<evidence type="ECO:0000256" key="2">
    <source>
        <dbReference type="ARBA" id="ARBA00022679"/>
    </source>
</evidence>
<name>A0AAV4EZG0_9GAST</name>
<dbReference type="Gene3D" id="3.40.50.150">
    <property type="entry name" value="Vaccinia Virus protein VP39"/>
    <property type="match status" value="1"/>
</dbReference>
<feature type="binding site" evidence="4">
    <location>
        <position position="179"/>
    </location>
    <ligand>
        <name>S-adenosyl-L-methionine</name>
        <dbReference type="ChEBI" id="CHEBI:59789"/>
    </ligand>
</feature>
<evidence type="ECO:0000256" key="4">
    <source>
        <dbReference type="HAMAP-Rule" id="MF_03044"/>
    </source>
</evidence>
<sequence length="413" mass="46669">MDEIVNDAGISSPNEQHQQLSAVIKGLHRQLRRQYRESNGDHASVWENHTQNSASLQKYAQAMHCLATQHWAVHPDTRIQWCRQVALEYFTGGGMCQAIEKDFRRKMRQSSLKMAGHSKISRKEGDEIENPQVGYTAQQDQGEPGNLISDYKEALEEEIKDLKANIPAIQGRVWLLDVGSCYNPFQECPEFESLGIDLVPATESVYQCDFLKLEITPSVPHHPSSSDLGTVPLTSTLNLDPGSRLVTQLPRASFQVVVFSLLLEYLPAAVQRWECCLKAHSLLVPHGLLLIITPDSNSAYRNAPMMKSWRQALEHLGFQRWKYSKMAHVHCMAYRKVTDDLPEKFPESVENLLYIPQDFSDACYSDDHLPSSERASNRAKVDDSEHQAELETFLLSSAGELPLMCSDEEDVDS</sequence>
<evidence type="ECO:0000313" key="6">
    <source>
        <dbReference type="Proteomes" id="UP000762676"/>
    </source>
</evidence>
<comment type="caution">
    <text evidence="5">The sequence shown here is derived from an EMBL/GenBank/DDBJ whole genome shotgun (WGS) entry which is preliminary data.</text>
</comment>
<organism evidence="5 6">
    <name type="scientific">Elysia marginata</name>
    <dbReference type="NCBI Taxonomy" id="1093978"/>
    <lineage>
        <taxon>Eukaryota</taxon>
        <taxon>Metazoa</taxon>
        <taxon>Spiralia</taxon>
        <taxon>Lophotrochozoa</taxon>
        <taxon>Mollusca</taxon>
        <taxon>Gastropoda</taxon>
        <taxon>Heterobranchia</taxon>
        <taxon>Euthyneura</taxon>
        <taxon>Panpulmonata</taxon>
        <taxon>Sacoglossa</taxon>
        <taxon>Placobranchoidea</taxon>
        <taxon>Plakobranchidae</taxon>
        <taxon>Elysia</taxon>
    </lineage>
</organism>
<reference evidence="5 6" key="1">
    <citation type="journal article" date="2021" name="Elife">
        <title>Chloroplast acquisition without the gene transfer in kleptoplastic sea slugs, Plakobranchus ocellatus.</title>
        <authorList>
            <person name="Maeda T."/>
            <person name="Takahashi S."/>
            <person name="Yoshida T."/>
            <person name="Shimamura S."/>
            <person name="Takaki Y."/>
            <person name="Nagai Y."/>
            <person name="Toyoda A."/>
            <person name="Suzuki Y."/>
            <person name="Arimoto A."/>
            <person name="Ishii H."/>
            <person name="Satoh N."/>
            <person name="Nishiyama T."/>
            <person name="Hasebe M."/>
            <person name="Maruyama T."/>
            <person name="Minagawa J."/>
            <person name="Obokata J."/>
            <person name="Shigenobu S."/>
        </authorList>
    </citation>
    <scope>NUCLEOTIDE SEQUENCE [LARGE SCALE GENOMIC DNA]</scope>
</reference>
<keyword evidence="1 4" id="KW-0489">Methyltransferase</keyword>
<dbReference type="InterPro" id="IPR029063">
    <property type="entry name" value="SAM-dependent_MTases_sf"/>
</dbReference>
<dbReference type="HAMAP" id="MF_03044">
    <property type="entry name" value="BMT2"/>
    <property type="match status" value="1"/>
</dbReference>